<accession>A0A0C9SDV4</accession>
<proteinExistence type="evidence at transcript level"/>
<dbReference type="Pfam" id="PF16158">
    <property type="entry name" value="N_BRCA1_IG"/>
    <property type="match status" value="1"/>
</dbReference>
<dbReference type="InterPro" id="IPR039517">
    <property type="entry name" value="C6orf106_UBA-like"/>
</dbReference>
<evidence type="ECO:0000313" key="3">
    <source>
        <dbReference type="EMBL" id="KAK8763271.1"/>
    </source>
</evidence>
<protein>
    <recommendedName>
        <fullName evidence="1">Nbr1 FW domain-containing protein</fullName>
    </recommendedName>
</protein>
<dbReference type="Pfam" id="PF14555">
    <property type="entry name" value="UBA_4"/>
    <property type="match status" value="1"/>
</dbReference>
<dbReference type="SUPFAM" id="SSF46934">
    <property type="entry name" value="UBA-like"/>
    <property type="match status" value="1"/>
</dbReference>
<dbReference type="CDD" id="cd14349">
    <property type="entry name" value="UBA_CF106"/>
    <property type="match status" value="1"/>
</dbReference>
<feature type="domain" description="Nbr1 FW" evidence="1">
    <location>
        <begin position="81"/>
        <end position="178"/>
    </location>
</feature>
<reference evidence="2" key="1">
    <citation type="journal article" date="2015" name="PLoS ONE">
        <title>An Insight into the Sialome of the Lone Star Tick, Amblyomma americanum, with a Glimpse on Its Time Dependent Gene Expression.</title>
        <authorList>
            <person name="Karim S."/>
            <person name="Ribeiro J.M."/>
        </authorList>
    </citation>
    <scope>NUCLEOTIDE SEQUENCE</scope>
    <source>
        <tissue evidence="2">Salivary gland</tissue>
    </source>
</reference>
<dbReference type="PANTHER" id="PTHR20930">
    <property type="entry name" value="OVARIAN CARCINOMA ANTIGEN CA125-RELATED"/>
    <property type="match status" value="1"/>
</dbReference>
<dbReference type="FunFam" id="1.10.8.10:FF:000015">
    <property type="entry name" value="Chromosome 6 C6orf106 homolog"/>
    <property type="match status" value="1"/>
</dbReference>
<dbReference type="Proteomes" id="UP001321473">
    <property type="component" value="Unassembled WGS sequence"/>
</dbReference>
<dbReference type="EMBL" id="JARKHS020029474">
    <property type="protein sequence ID" value="KAK8763271.1"/>
    <property type="molecule type" value="Genomic_DNA"/>
</dbReference>
<dbReference type="AlphaFoldDB" id="A0A0C9SDV4"/>
<gene>
    <name evidence="3" type="ORF">V5799_034115</name>
</gene>
<dbReference type="GO" id="GO:0000407">
    <property type="term" value="C:phagophore assembly site"/>
    <property type="evidence" value="ECO:0007669"/>
    <property type="project" value="TreeGrafter"/>
</dbReference>
<dbReference type="InterPro" id="IPR032350">
    <property type="entry name" value="Nbr1_FW"/>
</dbReference>
<dbReference type="InterPro" id="IPR009060">
    <property type="entry name" value="UBA-like_sf"/>
</dbReference>
<reference evidence="3" key="3">
    <citation type="submission" date="2023-03" db="EMBL/GenBank/DDBJ databases">
        <authorList>
            <person name="Thuy-Boun P."/>
        </authorList>
    </citation>
    <scope>NUCLEOTIDE SEQUENCE</scope>
    <source>
        <strain evidence="3">F_SG_1</strain>
        <tissue evidence="3">Salivary glands</tissue>
    </source>
</reference>
<reference evidence="3 4" key="2">
    <citation type="journal article" date="2023" name="Arcadia Sci">
        <title>De novo assembly of a long-read Amblyomma americanum tick genome.</title>
        <authorList>
            <person name="Chou S."/>
            <person name="Poskanzer K.E."/>
            <person name="Rollins M."/>
            <person name="Thuy-Boun P.S."/>
        </authorList>
    </citation>
    <scope>NUCLEOTIDE SEQUENCE [LARGE SCALE GENOMIC DNA]</scope>
    <source>
        <strain evidence="3">F_SG_1</strain>
        <tissue evidence="3">Salivary glands</tissue>
    </source>
</reference>
<dbReference type="CDD" id="cd14947">
    <property type="entry name" value="NBR1_like"/>
    <property type="match status" value="1"/>
</dbReference>
<evidence type="ECO:0000313" key="4">
    <source>
        <dbReference type="Proteomes" id="UP001321473"/>
    </source>
</evidence>
<dbReference type="EMBL" id="GBZX01001632">
    <property type="protein sequence ID" value="JAG91108.1"/>
    <property type="molecule type" value="mRNA"/>
</dbReference>
<dbReference type="PANTHER" id="PTHR20930:SF0">
    <property type="entry name" value="PROTEIN ILRUN"/>
    <property type="match status" value="1"/>
</dbReference>
<sequence>MDIDSDLDLNLLQQFSCLGTTDRDVLIGQLQKVLGYQLNTSECAFFLDMNNWNLQAAVCSYFDIDAPKENGPSMTLIKDVTIGDGEAVPPNTRFVKTWRIQNTGDTDWPPACSLKFVGGDHLGHMNRVSVESLRPGHTTDVSVEMSSPGKPGIYQGQWRMATLTGQVFGEVIWAILTVAEGGLLAVTQQMEAFHQLGSPTHNTATFPTATNPFASPKAGELPAVCEQSNSPYSGFPTTRVGCPAVQDAQDSEPHTPMQSGIHDPGVMSETVIQCPPPSCEHSQDEMMS</sequence>
<evidence type="ECO:0000313" key="2">
    <source>
        <dbReference type="EMBL" id="JAG91108.1"/>
    </source>
</evidence>
<dbReference type="InterPro" id="IPR013783">
    <property type="entry name" value="Ig-like_fold"/>
</dbReference>
<organism evidence="2">
    <name type="scientific">Amblyomma americanum</name>
    <name type="common">Lone star tick</name>
    <dbReference type="NCBI Taxonomy" id="6943"/>
    <lineage>
        <taxon>Eukaryota</taxon>
        <taxon>Metazoa</taxon>
        <taxon>Ecdysozoa</taxon>
        <taxon>Arthropoda</taxon>
        <taxon>Chelicerata</taxon>
        <taxon>Arachnida</taxon>
        <taxon>Acari</taxon>
        <taxon>Parasitiformes</taxon>
        <taxon>Ixodida</taxon>
        <taxon>Ixodoidea</taxon>
        <taxon>Ixodidae</taxon>
        <taxon>Amblyomminae</taxon>
        <taxon>Amblyomma</taxon>
    </lineage>
</organism>
<evidence type="ECO:0000259" key="1">
    <source>
        <dbReference type="Pfam" id="PF16158"/>
    </source>
</evidence>
<reference evidence="3" key="4">
    <citation type="submission" date="2024-02" db="EMBL/GenBank/DDBJ databases">
        <authorList>
            <person name="Mcdaniel E.A."/>
            <person name="Celebi F.M."/>
            <person name="Reiter T."/>
            <person name="Weiss E.C."/>
            <person name="Chou S."/>
        </authorList>
    </citation>
    <scope>NUCLEOTIDE SEQUENCE</scope>
    <source>
        <strain evidence="3">F_SG_1</strain>
        <tissue evidence="3">Salivary glands</tissue>
    </source>
</reference>
<name>A0A0C9SDV4_AMBAM</name>
<dbReference type="GO" id="GO:0043130">
    <property type="term" value="F:ubiquitin binding"/>
    <property type="evidence" value="ECO:0007669"/>
    <property type="project" value="TreeGrafter"/>
</dbReference>
<keyword evidence="4" id="KW-1185">Reference proteome</keyword>
<dbReference type="Gene3D" id="2.60.40.10">
    <property type="entry name" value="Immunoglobulins"/>
    <property type="match status" value="1"/>
</dbReference>
<dbReference type="Gene3D" id="1.10.8.10">
    <property type="entry name" value="DNA helicase RuvA subunit, C-terminal domain"/>
    <property type="match status" value="1"/>
</dbReference>
<dbReference type="GO" id="GO:0016236">
    <property type="term" value="P:macroautophagy"/>
    <property type="evidence" value="ECO:0007669"/>
    <property type="project" value="TreeGrafter"/>
</dbReference>